<evidence type="ECO:0000313" key="2">
    <source>
        <dbReference type="EMBL" id="MTW04037.1"/>
    </source>
</evidence>
<accession>A0A6L6Q2H6</accession>
<dbReference type="Proteomes" id="UP000484015">
    <property type="component" value="Unassembled WGS sequence"/>
</dbReference>
<name>A0A6L6Q2H6_9BURK</name>
<feature type="chain" id="PRO_5027086707" description="Transporter substrate-binding domain-containing protein" evidence="1">
    <location>
        <begin position="23"/>
        <end position="256"/>
    </location>
</feature>
<evidence type="ECO:0000256" key="1">
    <source>
        <dbReference type="SAM" id="SignalP"/>
    </source>
</evidence>
<comment type="caution">
    <text evidence="2">The sequence shown here is derived from an EMBL/GenBank/DDBJ whole genome shotgun (WGS) entry which is preliminary data.</text>
</comment>
<feature type="signal peptide" evidence="1">
    <location>
        <begin position="1"/>
        <end position="22"/>
    </location>
</feature>
<keyword evidence="1" id="KW-0732">Signal</keyword>
<reference evidence="2 3" key="1">
    <citation type="submission" date="2019-11" db="EMBL/GenBank/DDBJ databases">
        <title>Type strains purchased from KCTC, JCM and DSMZ.</title>
        <authorList>
            <person name="Lu H."/>
        </authorList>
    </citation>
    <scope>NUCLEOTIDE SEQUENCE [LARGE SCALE GENOMIC DNA]</scope>
    <source>
        <strain evidence="2 3">KCTC 42409</strain>
    </source>
</reference>
<proteinExistence type="predicted"/>
<dbReference type="EMBL" id="WNLA01000013">
    <property type="protein sequence ID" value="MTW04037.1"/>
    <property type="molecule type" value="Genomic_DNA"/>
</dbReference>
<dbReference type="SUPFAM" id="SSF53850">
    <property type="entry name" value="Periplasmic binding protein-like II"/>
    <property type="match status" value="1"/>
</dbReference>
<dbReference type="OrthoDB" id="8759432at2"/>
<protein>
    <recommendedName>
        <fullName evidence="4">Transporter substrate-binding domain-containing protein</fullName>
    </recommendedName>
</protein>
<dbReference type="RefSeq" id="WP_155440400.1">
    <property type="nucleotide sequence ID" value="NZ_WNLA01000013.1"/>
</dbReference>
<dbReference type="AlphaFoldDB" id="A0A6L6Q2H6"/>
<evidence type="ECO:0008006" key="4">
    <source>
        <dbReference type="Google" id="ProtNLM"/>
    </source>
</evidence>
<evidence type="ECO:0000313" key="3">
    <source>
        <dbReference type="Proteomes" id="UP000484015"/>
    </source>
</evidence>
<gene>
    <name evidence="2" type="ORF">GM668_18310</name>
</gene>
<organism evidence="2 3">
    <name type="scientific">Pseudoduganella ginsengisoli</name>
    <dbReference type="NCBI Taxonomy" id="1462440"/>
    <lineage>
        <taxon>Bacteria</taxon>
        <taxon>Pseudomonadati</taxon>
        <taxon>Pseudomonadota</taxon>
        <taxon>Betaproteobacteria</taxon>
        <taxon>Burkholderiales</taxon>
        <taxon>Oxalobacteraceae</taxon>
        <taxon>Telluria group</taxon>
        <taxon>Pseudoduganella</taxon>
    </lineage>
</organism>
<keyword evidence="3" id="KW-1185">Reference proteome</keyword>
<sequence length="256" mass="28025">MKITASFIASAALSLLPLAASAQEAMTLCVEDQPASPYTFPTRDGTMQVLVKMAAKQADVAVAMRVQPWKRCIEEVRAGTMGGMLNAGYTPFHAEYAVFPMQGGKPNTAQSLAKMDIMAFRVKGGKADWDGSKFSHVSKPVLIPSGFATISDQLKSMNVPFDDNTKEPARNFYKLIAGQGDILLGFDGEMQALVAGRKEVQDKVEMLPTKFMTADFYLAVSKVYYSANKDKVDALWSAIGKVRKSKEYQDAIKDIR</sequence>